<feature type="DNA-binding region" description="H-T-H motif" evidence="2">
    <location>
        <begin position="27"/>
        <end position="46"/>
    </location>
</feature>
<feature type="domain" description="HTH tetR-type" evidence="3">
    <location>
        <begin position="4"/>
        <end position="64"/>
    </location>
</feature>
<evidence type="ECO:0000256" key="2">
    <source>
        <dbReference type="PROSITE-ProRule" id="PRU00335"/>
    </source>
</evidence>
<dbReference type="Pfam" id="PF00440">
    <property type="entry name" value="TetR_N"/>
    <property type="match status" value="1"/>
</dbReference>
<accession>A0A1F6GAF1</accession>
<sequence length="194" mass="21600">MSMASTKERLILEGLNLLKEAGIENLNLRALAARLGIKAPSIYEHFASKADLLKTLRDELWQRLARQMVEAMGPETKAENRLLALGLAFGRFFEDEPGLSRLLLEELPLRAEPSTAPQTPYSLLISEINRWLTSIGGDRRSSERIAYGFWSILQGGLVMRQSLLKDLRAPFSAMDKANLRAFMAGIATQVKEGA</sequence>
<dbReference type="PANTHER" id="PTHR30055:SF239">
    <property type="entry name" value="TRANSCRIPTIONAL REGULATORY PROTEIN"/>
    <property type="match status" value="1"/>
</dbReference>
<dbReference type="PANTHER" id="PTHR30055">
    <property type="entry name" value="HTH-TYPE TRANSCRIPTIONAL REGULATOR RUTR"/>
    <property type="match status" value="1"/>
</dbReference>
<keyword evidence="1 2" id="KW-0238">DNA-binding</keyword>
<dbReference type="STRING" id="1817772.A2527_07870"/>
<comment type="caution">
    <text evidence="4">The sequence shown here is derived from an EMBL/GenBank/DDBJ whole genome shotgun (WGS) entry which is preliminary data.</text>
</comment>
<dbReference type="EMBL" id="MFNE01000026">
    <property type="protein sequence ID" value="OGG95083.1"/>
    <property type="molecule type" value="Genomic_DNA"/>
</dbReference>
<evidence type="ECO:0000259" key="3">
    <source>
        <dbReference type="PROSITE" id="PS50977"/>
    </source>
</evidence>
<proteinExistence type="predicted"/>
<name>A0A1F6GAF1_9PROT</name>
<dbReference type="GO" id="GO:0003700">
    <property type="term" value="F:DNA-binding transcription factor activity"/>
    <property type="evidence" value="ECO:0007669"/>
    <property type="project" value="TreeGrafter"/>
</dbReference>
<dbReference type="Gene3D" id="1.10.357.10">
    <property type="entry name" value="Tetracycline Repressor, domain 2"/>
    <property type="match status" value="1"/>
</dbReference>
<dbReference type="InterPro" id="IPR001647">
    <property type="entry name" value="HTH_TetR"/>
</dbReference>
<dbReference type="Proteomes" id="UP000178449">
    <property type="component" value="Unassembled WGS sequence"/>
</dbReference>
<dbReference type="PRINTS" id="PR00455">
    <property type="entry name" value="HTHTETR"/>
</dbReference>
<evidence type="ECO:0000313" key="4">
    <source>
        <dbReference type="EMBL" id="OGG95083.1"/>
    </source>
</evidence>
<organism evidence="4 5">
    <name type="scientific">Candidatus Lambdaproteobacteria bacterium RIFOXYD2_FULL_50_16</name>
    <dbReference type="NCBI Taxonomy" id="1817772"/>
    <lineage>
        <taxon>Bacteria</taxon>
        <taxon>Pseudomonadati</taxon>
        <taxon>Pseudomonadota</taxon>
        <taxon>Candidatus Lambdaproteobacteria</taxon>
    </lineage>
</organism>
<evidence type="ECO:0000313" key="5">
    <source>
        <dbReference type="Proteomes" id="UP000178449"/>
    </source>
</evidence>
<dbReference type="InterPro" id="IPR050109">
    <property type="entry name" value="HTH-type_TetR-like_transc_reg"/>
</dbReference>
<dbReference type="GO" id="GO:0000976">
    <property type="term" value="F:transcription cis-regulatory region binding"/>
    <property type="evidence" value="ECO:0007669"/>
    <property type="project" value="TreeGrafter"/>
</dbReference>
<dbReference type="SUPFAM" id="SSF46689">
    <property type="entry name" value="Homeodomain-like"/>
    <property type="match status" value="1"/>
</dbReference>
<gene>
    <name evidence="4" type="ORF">A2527_07870</name>
</gene>
<dbReference type="PROSITE" id="PS50977">
    <property type="entry name" value="HTH_TETR_2"/>
    <property type="match status" value="1"/>
</dbReference>
<dbReference type="InterPro" id="IPR009057">
    <property type="entry name" value="Homeodomain-like_sf"/>
</dbReference>
<evidence type="ECO:0000256" key="1">
    <source>
        <dbReference type="ARBA" id="ARBA00023125"/>
    </source>
</evidence>
<reference evidence="4 5" key="1">
    <citation type="journal article" date="2016" name="Nat. Commun.">
        <title>Thousands of microbial genomes shed light on interconnected biogeochemical processes in an aquifer system.</title>
        <authorList>
            <person name="Anantharaman K."/>
            <person name="Brown C.T."/>
            <person name="Hug L.A."/>
            <person name="Sharon I."/>
            <person name="Castelle C.J."/>
            <person name="Probst A.J."/>
            <person name="Thomas B.C."/>
            <person name="Singh A."/>
            <person name="Wilkins M.J."/>
            <person name="Karaoz U."/>
            <person name="Brodie E.L."/>
            <person name="Williams K.H."/>
            <person name="Hubbard S.S."/>
            <person name="Banfield J.F."/>
        </authorList>
    </citation>
    <scope>NUCLEOTIDE SEQUENCE [LARGE SCALE GENOMIC DNA]</scope>
</reference>
<protein>
    <recommendedName>
        <fullName evidence="3">HTH tetR-type domain-containing protein</fullName>
    </recommendedName>
</protein>
<dbReference type="AlphaFoldDB" id="A0A1F6GAF1"/>